<evidence type="ECO:0000313" key="6">
    <source>
        <dbReference type="EMBL" id="CAG8395772.1"/>
    </source>
</evidence>
<feature type="compositionally biased region" description="Polar residues" evidence="3">
    <location>
        <begin position="554"/>
        <end position="567"/>
    </location>
</feature>
<dbReference type="OrthoDB" id="5554140at2759"/>
<dbReference type="CDD" id="cd17546">
    <property type="entry name" value="REC_hyHK_CKI1_RcsC-like"/>
    <property type="match status" value="1"/>
</dbReference>
<evidence type="ECO:0000313" key="7">
    <source>
        <dbReference type="Proteomes" id="UP001152592"/>
    </source>
</evidence>
<dbReference type="SUPFAM" id="SSF55781">
    <property type="entry name" value="GAF domain-like"/>
    <property type="match status" value="1"/>
</dbReference>
<dbReference type="Gene3D" id="3.40.50.2300">
    <property type="match status" value="1"/>
</dbReference>
<accession>A0A9W4JFM6</accession>
<dbReference type="SMART" id="SM00388">
    <property type="entry name" value="HisKA"/>
    <property type="match status" value="1"/>
</dbReference>
<dbReference type="SMART" id="SM00448">
    <property type="entry name" value="REC"/>
    <property type="match status" value="1"/>
</dbReference>
<dbReference type="SUPFAM" id="SSF55874">
    <property type="entry name" value="ATPase domain of HSP90 chaperone/DNA topoisomerase II/histidine kinase"/>
    <property type="match status" value="1"/>
</dbReference>
<evidence type="ECO:0000259" key="5">
    <source>
        <dbReference type="PROSITE" id="PS50110"/>
    </source>
</evidence>
<feature type="domain" description="Histidine kinase" evidence="4">
    <location>
        <begin position="679"/>
        <end position="955"/>
    </location>
</feature>
<dbReference type="EMBL" id="CAJVPD010000249">
    <property type="protein sequence ID" value="CAG8395772.1"/>
    <property type="molecule type" value="Genomic_DNA"/>
</dbReference>
<evidence type="ECO:0008006" key="8">
    <source>
        <dbReference type="Google" id="ProtNLM"/>
    </source>
</evidence>
<feature type="domain" description="Response regulatory" evidence="5">
    <location>
        <begin position="1219"/>
        <end position="1341"/>
    </location>
</feature>
<feature type="region of interest" description="Disordered" evidence="3">
    <location>
        <begin position="742"/>
        <end position="767"/>
    </location>
</feature>
<feature type="region of interest" description="Disordered" evidence="3">
    <location>
        <begin position="554"/>
        <end position="591"/>
    </location>
</feature>
<dbReference type="InterPro" id="IPR003661">
    <property type="entry name" value="HisK_dim/P_dom"/>
</dbReference>
<dbReference type="GO" id="GO:0000155">
    <property type="term" value="F:phosphorelay sensor kinase activity"/>
    <property type="evidence" value="ECO:0007669"/>
    <property type="project" value="InterPro"/>
</dbReference>
<keyword evidence="1 2" id="KW-0597">Phosphoprotein</keyword>
<dbReference type="SUPFAM" id="SSF52172">
    <property type="entry name" value="CheY-like"/>
    <property type="match status" value="1"/>
</dbReference>
<dbReference type="InterPro" id="IPR011006">
    <property type="entry name" value="CheY-like_superfamily"/>
</dbReference>
<feature type="compositionally biased region" description="Basic and acidic residues" evidence="3">
    <location>
        <begin position="1173"/>
        <end position="1182"/>
    </location>
</feature>
<dbReference type="PROSITE" id="PS50110">
    <property type="entry name" value="RESPONSE_REGULATORY"/>
    <property type="match status" value="1"/>
</dbReference>
<feature type="compositionally biased region" description="Basic residues" evidence="3">
    <location>
        <begin position="579"/>
        <end position="591"/>
    </location>
</feature>
<dbReference type="PROSITE" id="PS50109">
    <property type="entry name" value="HIS_KIN"/>
    <property type="match status" value="1"/>
</dbReference>
<feature type="compositionally biased region" description="Low complexity" evidence="3">
    <location>
        <begin position="462"/>
        <end position="474"/>
    </location>
</feature>
<evidence type="ECO:0000256" key="2">
    <source>
        <dbReference type="PROSITE-ProRule" id="PRU00169"/>
    </source>
</evidence>
<sequence>MSCHHTARRSVSILPERYEYISGTPYIHSSEPHCSPPAQCYHDQPHCFHNNGQSVLTPRQNEKHISEDPISQNLRPYIRESESSSKPLNAPSTDCKMHHRYLPLSHAGDNPVQHVDINTKSTDFTARSSSDPVLTAFAQLGALRLNAQRVLISLFGRHQQYILTESTRTLSLQDDKDHSSPDELWVGECTMSYDRSFCHPFLRSPKKTSSPTDRVLIVPDLTKDEEYQNHPDVTSYPNARSMAYSPIISPKGAVIGVYAVLDDKPRESLDPTLVKFLTDMATTVMNYLDATRSKVQHHRAERMVVGIGSFLEGKGSLRNSWLDATGHLDHLDVYNHDVEGNINEKQQEKQVSDTVNEAKNGGRGSSTQNRSMPFRQKNSHKRESNATIGRPLRPLESLPETDISINTSPAPILLSKKEQVGNAFSRGANLVRESMEVEAAIFFDANFSSRGTFSPTDKSDTESSSGRDSISSASGDERKLRGPTTEQNFCSTANAEDSGSGTIKPCEILGFATSGMSSINDELTNDRRIAVSEPFLASLLHRYPQGKIFNFSSDGSISESETNNDNFKSFIPGRGDKGGKRRGRSRKHRKQRRMVLRQDAETLLQLAPDARSIIFSPLWDSHLGRWHSAALSWTQSPRRVFTSNDELAFMFAFGNTIMAEIHRLEAEFAEKAKASVLAGLSHELRSPLHGIFGMADLLDTNVMNTLQRGFVHTISSCAFTLLGSINQLLEYAQIKDLQSTSASAQYPGGPSQDKLLKSGESLADGQPEENSHIQLDVIIEEAVETVFSGYSFFNGLQFPLNATRDNSFFGAGRFDVPGGVQVIVDIESPLGWKFSTKPGAWHVILTNVVGNALKFTERGYVHVSLKSSPIVLGDVQEATSSNISMSVKDTGCGMSPEFLRNGLFRAFSQEEGTTVGNGLGLNITQRIVLSLGGTIEIDSHQGVGTEVRISVDLNHIPGNSLESPETSTISFLKATEAFVGTKTIGLLGLDSSESALILTSSLRHLCEKWFGMNVVPVLLSQSEFAHCDFYISPFDYYHDHNLDVESIISSHAEQFSSPVIVICPSPRMAQSMYVTSQDKRGTDIVEFISQPCGPRKLAKTFEICSKRYTSRVSSADEPNHGAAGVLDKSSIHLGSSEAQHQLPPEALDPIFSRAQMIEGFASTDHPRSHVPPKHLELQDDSHNSMVSPTTNPAAHGDSALSNLEQDNDSPQPESHHRTEVLIVDDNDINVKILSEYMKKLGCDHKTSSNGLEALESYKANASSIGLIIMDISMPVMDGLESARHIRTFEMKSNITPPVKIVALTGVAQDDLQRDTLRSGMDAFMTKPARMKNLIPLIEESGIAIRNSE</sequence>
<dbReference type="Pfam" id="PF02518">
    <property type="entry name" value="HATPase_c"/>
    <property type="match status" value="1"/>
</dbReference>
<organism evidence="6 7">
    <name type="scientific">Penicillium salamii</name>
    <dbReference type="NCBI Taxonomy" id="1612424"/>
    <lineage>
        <taxon>Eukaryota</taxon>
        <taxon>Fungi</taxon>
        <taxon>Dikarya</taxon>
        <taxon>Ascomycota</taxon>
        <taxon>Pezizomycotina</taxon>
        <taxon>Eurotiomycetes</taxon>
        <taxon>Eurotiomycetidae</taxon>
        <taxon>Eurotiales</taxon>
        <taxon>Aspergillaceae</taxon>
        <taxon>Penicillium</taxon>
    </lineage>
</organism>
<dbReference type="InterPro" id="IPR001789">
    <property type="entry name" value="Sig_transdc_resp-reg_receiver"/>
</dbReference>
<name>A0A9W4JFM6_9EURO</name>
<dbReference type="InterPro" id="IPR036097">
    <property type="entry name" value="HisK_dim/P_sf"/>
</dbReference>
<dbReference type="PRINTS" id="PR00344">
    <property type="entry name" value="BCTRLSENSOR"/>
</dbReference>
<dbReference type="Proteomes" id="UP001152592">
    <property type="component" value="Unassembled WGS sequence"/>
</dbReference>
<dbReference type="Pfam" id="PF00512">
    <property type="entry name" value="HisKA"/>
    <property type="match status" value="1"/>
</dbReference>
<dbReference type="CDD" id="cd00082">
    <property type="entry name" value="HisKA"/>
    <property type="match status" value="1"/>
</dbReference>
<dbReference type="Pfam" id="PF00072">
    <property type="entry name" value="Response_reg"/>
    <property type="match status" value="1"/>
</dbReference>
<proteinExistence type="predicted"/>
<dbReference type="Gene3D" id="3.30.565.10">
    <property type="entry name" value="Histidine kinase-like ATPase, C-terminal domain"/>
    <property type="match status" value="1"/>
</dbReference>
<dbReference type="Gene3D" id="3.30.450.40">
    <property type="match status" value="1"/>
</dbReference>
<evidence type="ECO:0000256" key="1">
    <source>
        <dbReference type="ARBA" id="ARBA00022553"/>
    </source>
</evidence>
<protein>
    <recommendedName>
        <fullName evidence="8">CheY-like superfamily</fullName>
    </recommendedName>
</protein>
<feature type="region of interest" description="Disordered" evidence="3">
    <location>
        <begin position="344"/>
        <end position="406"/>
    </location>
</feature>
<evidence type="ECO:0000259" key="4">
    <source>
        <dbReference type="PROSITE" id="PS50109"/>
    </source>
</evidence>
<gene>
    <name evidence="6" type="ORF">PSALAMII_LOCUS7139</name>
</gene>
<feature type="compositionally biased region" description="Polar residues" evidence="3">
    <location>
        <begin position="1183"/>
        <end position="1192"/>
    </location>
</feature>
<dbReference type="SUPFAM" id="SSF47384">
    <property type="entry name" value="Homodimeric domain of signal transducing histidine kinase"/>
    <property type="match status" value="1"/>
</dbReference>
<feature type="region of interest" description="Disordered" evidence="3">
    <location>
        <begin position="451"/>
        <end position="499"/>
    </location>
</feature>
<dbReference type="InterPro" id="IPR005467">
    <property type="entry name" value="His_kinase_dom"/>
</dbReference>
<reference evidence="6" key="1">
    <citation type="submission" date="2021-07" db="EMBL/GenBank/DDBJ databases">
        <authorList>
            <person name="Branca A.L. A."/>
        </authorList>
    </citation>
    <scope>NUCLEOTIDE SEQUENCE</scope>
</reference>
<dbReference type="InterPro" id="IPR036890">
    <property type="entry name" value="HATPase_C_sf"/>
</dbReference>
<evidence type="ECO:0000256" key="3">
    <source>
        <dbReference type="SAM" id="MobiDB-lite"/>
    </source>
</evidence>
<dbReference type="FunFam" id="3.30.450.40:FF:000083">
    <property type="entry name" value="Sensor histidine kinase/response regulator, putative (AFU_orthologue AFUA_4G00660)"/>
    <property type="match status" value="1"/>
</dbReference>
<feature type="modified residue" description="4-aspartylphosphate" evidence="2">
    <location>
        <position position="1270"/>
    </location>
</feature>
<dbReference type="InterPro" id="IPR050956">
    <property type="entry name" value="2C_system_His_kinase"/>
</dbReference>
<dbReference type="Gene3D" id="1.10.287.130">
    <property type="match status" value="1"/>
</dbReference>
<feature type="compositionally biased region" description="Polar residues" evidence="3">
    <location>
        <begin position="1199"/>
        <end position="1212"/>
    </location>
</feature>
<comment type="caution">
    <text evidence="6">The sequence shown here is derived from an EMBL/GenBank/DDBJ whole genome shotgun (WGS) entry which is preliminary data.</text>
</comment>
<dbReference type="InterPro" id="IPR004358">
    <property type="entry name" value="Sig_transdc_His_kin-like_C"/>
</dbReference>
<dbReference type="InterPro" id="IPR003594">
    <property type="entry name" value="HATPase_dom"/>
</dbReference>
<dbReference type="PANTHER" id="PTHR43719:SF69">
    <property type="entry name" value="HISTIDINE KINASE G7"/>
    <property type="match status" value="1"/>
</dbReference>
<dbReference type="SMART" id="SM00387">
    <property type="entry name" value="HATPase_c"/>
    <property type="match status" value="1"/>
</dbReference>
<feature type="region of interest" description="Disordered" evidence="3">
    <location>
        <begin position="1162"/>
        <end position="1218"/>
    </location>
</feature>
<dbReference type="InterPro" id="IPR029016">
    <property type="entry name" value="GAF-like_dom_sf"/>
</dbReference>
<dbReference type="PANTHER" id="PTHR43719">
    <property type="entry name" value="TWO-COMPONENT HISTIDINE KINASE"/>
    <property type="match status" value="1"/>
</dbReference>
<feature type="compositionally biased region" description="Polar residues" evidence="3">
    <location>
        <begin position="484"/>
        <end position="499"/>
    </location>
</feature>